<dbReference type="GO" id="GO:0051082">
    <property type="term" value="F:unfolded protein binding"/>
    <property type="evidence" value="ECO:0007669"/>
    <property type="project" value="TreeGrafter"/>
</dbReference>
<evidence type="ECO:0008006" key="5">
    <source>
        <dbReference type="Google" id="ProtNLM"/>
    </source>
</evidence>
<comment type="caution">
    <text evidence="3">The sequence shown here is derived from an EMBL/GenBank/DDBJ whole genome shotgun (WGS) entry which is preliminary data.</text>
</comment>
<evidence type="ECO:0000256" key="1">
    <source>
        <dbReference type="SAM" id="MobiDB-lite"/>
    </source>
</evidence>
<dbReference type="Pfam" id="PF08229">
    <property type="entry name" value="SHR3_chaperone"/>
    <property type="match status" value="1"/>
</dbReference>
<reference evidence="3" key="1">
    <citation type="journal article" date="2023" name="BMC Genomics">
        <title>Chromosome-level genome assemblies of Cutaneotrichosporon spp. (Trichosporonales, Basidiomycota) reveal imbalanced evolution between nucleotide sequences and chromosome synteny.</title>
        <authorList>
            <person name="Kobayashi Y."/>
            <person name="Kayamori A."/>
            <person name="Aoki K."/>
            <person name="Shiwa Y."/>
            <person name="Matsutani M."/>
            <person name="Fujita N."/>
            <person name="Sugita T."/>
            <person name="Iwasaki W."/>
            <person name="Tanaka N."/>
            <person name="Takashima M."/>
        </authorList>
    </citation>
    <scope>NUCLEOTIDE SEQUENCE</scope>
    <source>
        <strain evidence="3">HIS016</strain>
    </source>
</reference>
<dbReference type="GO" id="GO:0006888">
    <property type="term" value="P:endoplasmic reticulum to Golgi vesicle-mediated transport"/>
    <property type="evidence" value="ECO:0007669"/>
    <property type="project" value="TreeGrafter"/>
</dbReference>
<dbReference type="SMART" id="SM00786">
    <property type="entry name" value="SHR3_chaperone"/>
    <property type="match status" value="1"/>
</dbReference>
<dbReference type="EMBL" id="BTCM01000001">
    <property type="protein sequence ID" value="GMK54398.1"/>
    <property type="molecule type" value="Genomic_DNA"/>
</dbReference>
<feature type="region of interest" description="Disordered" evidence="1">
    <location>
        <begin position="164"/>
        <end position="241"/>
    </location>
</feature>
<protein>
    <recommendedName>
        <fullName evidence="5">Shr3 amino acid permease chaperone</fullName>
    </recommendedName>
</protein>
<feature type="compositionally biased region" description="Low complexity" evidence="1">
    <location>
        <begin position="181"/>
        <end position="192"/>
    </location>
</feature>
<feature type="compositionally biased region" description="Basic residues" evidence="1">
    <location>
        <begin position="231"/>
        <end position="241"/>
    </location>
</feature>
<sequence>MWRNAITTITTCFLLGTTFTHWIADHNVLWRSPLTPAALETSIRYYALVGSGVSALGWVYLGVGAASILAAATRLVTGWRGQSGEVLFDGASLLLLSSIAYNQAFEVFPTLHSIPSPLPAHLTESESFGPLATAVRDLANDNIITAVMLTGVVFLQAGRSYATRTSSEGDGPVMMPDTTQSSALSSSASSSSGTPKPVSERHATPFRELTEDEAMEIAMLPESNGVPQPRRVQKLAHKSAK</sequence>
<proteinExistence type="predicted"/>
<feature type="transmembrane region" description="Helical" evidence="2">
    <location>
        <begin position="44"/>
        <end position="72"/>
    </location>
</feature>
<dbReference type="Proteomes" id="UP001222932">
    <property type="component" value="Unassembled WGS sequence"/>
</dbReference>
<keyword evidence="4" id="KW-1185">Reference proteome</keyword>
<dbReference type="AlphaFoldDB" id="A0AAD3Y9V8"/>
<keyword evidence="2" id="KW-0812">Transmembrane</keyword>
<dbReference type="PANTHER" id="PTHR28228">
    <property type="entry name" value="SECRETORY COMPONENT PROTEIN SHR3"/>
    <property type="match status" value="1"/>
</dbReference>
<dbReference type="GO" id="GO:0005789">
    <property type="term" value="C:endoplasmic reticulum membrane"/>
    <property type="evidence" value="ECO:0007669"/>
    <property type="project" value="TreeGrafter"/>
</dbReference>
<evidence type="ECO:0000313" key="3">
    <source>
        <dbReference type="EMBL" id="GMK54398.1"/>
    </source>
</evidence>
<accession>A0AAD3Y9V8</accession>
<dbReference type="InterPro" id="IPR013248">
    <property type="entry name" value="Psh3/Shr3"/>
</dbReference>
<keyword evidence="2" id="KW-1133">Transmembrane helix</keyword>
<evidence type="ECO:0000313" key="4">
    <source>
        <dbReference type="Proteomes" id="UP001222932"/>
    </source>
</evidence>
<dbReference type="PANTHER" id="PTHR28228:SF1">
    <property type="entry name" value="SECRETORY COMPONENT PROTEIN SHR3"/>
    <property type="match status" value="1"/>
</dbReference>
<evidence type="ECO:0000256" key="2">
    <source>
        <dbReference type="SAM" id="Phobius"/>
    </source>
</evidence>
<gene>
    <name evidence="3" type="ORF">CspeluHIS016_0109840</name>
</gene>
<keyword evidence="2" id="KW-0472">Membrane</keyword>
<reference evidence="3" key="2">
    <citation type="submission" date="2023-06" db="EMBL/GenBank/DDBJ databases">
        <authorList>
            <person name="Kobayashi Y."/>
            <person name="Kayamori A."/>
            <person name="Aoki K."/>
            <person name="Shiwa Y."/>
            <person name="Fujita N."/>
            <person name="Sugita T."/>
            <person name="Iwasaki W."/>
            <person name="Tanaka N."/>
            <person name="Takashima M."/>
        </authorList>
    </citation>
    <scope>NUCLEOTIDE SEQUENCE</scope>
    <source>
        <strain evidence="3">HIS016</strain>
    </source>
</reference>
<name>A0AAD3Y9V8_9TREE</name>
<feature type="compositionally biased region" description="Basic and acidic residues" evidence="1">
    <location>
        <begin position="198"/>
        <end position="209"/>
    </location>
</feature>
<organism evidence="3 4">
    <name type="scientific">Cutaneotrichosporon spelunceum</name>
    <dbReference type="NCBI Taxonomy" id="1672016"/>
    <lineage>
        <taxon>Eukaryota</taxon>
        <taxon>Fungi</taxon>
        <taxon>Dikarya</taxon>
        <taxon>Basidiomycota</taxon>
        <taxon>Agaricomycotina</taxon>
        <taxon>Tremellomycetes</taxon>
        <taxon>Trichosporonales</taxon>
        <taxon>Trichosporonaceae</taxon>
        <taxon>Cutaneotrichosporon</taxon>
    </lineage>
</organism>